<feature type="non-terminal residue" evidence="1">
    <location>
        <position position="25"/>
    </location>
</feature>
<proteinExistence type="predicted"/>
<protein>
    <submittedName>
        <fullName evidence="1">Uncharacterized protein</fullName>
    </submittedName>
</protein>
<dbReference type="EMBL" id="LFIV01000124">
    <property type="protein sequence ID" value="KZL68327.1"/>
    <property type="molecule type" value="Genomic_DNA"/>
</dbReference>
<dbReference type="AlphaFoldDB" id="A0A161Y8T9"/>
<sequence length="25" mass="2675">MNVAEVCLPAREAATDARVTEPPSF</sequence>
<name>A0A161Y8T9_9PEZI</name>
<accession>A0A161Y8T9</accession>
<reference evidence="1 2" key="1">
    <citation type="submission" date="2015-06" db="EMBL/GenBank/DDBJ databases">
        <title>Survival trade-offs in plant roots during colonization by closely related pathogenic and mutualistic fungi.</title>
        <authorList>
            <person name="Hacquard S."/>
            <person name="Kracher B."/>
            <person name="Hiruma K."/>
            <person name="Weinman A."/>
            <person name="Muench P."/>
            <person name="Garrido Oter R."/>
            <person name="Ver Loren van Themaat E."/>
            <person name="Dallerey J.-F."/>
            <person name="Damm U."/>
            <person name="Henrissat B."/>
            <person name="Lespinet O."/>
            <person name="Thon M."/>
            <person name="Kemen E."/>
            <person name="McHardy A.C."/>
            <person name="Schulze-Lefert P."/>
            <person name="O'Connell R.J."/>
        </authorList>
    </citation>
    <scope>NUCLEOTIDE SEQUENCE [LARGE SCALE GENOMIC DNA]</scope>
    <source>
        <strain evidence="1 2">0861</strain>
    </source>
</reference>
<evidence type="ECO:0000313" key="2">
    <source>
        <dbReference type="Proteomes" id="UP000076552"/>
    </source>
</evidence>
<organism evidence="1 2">
    <name type="scientific">Colletotrichum tofieldiae</name>
    <dbReference type="NCBI Taxonomy" id="708197"/>
    <lineage>
        <taxon>Eukaryota</taxon>
        <taxon>Fungi</taxon>
        <taxon>Dikarya</taxon>
        <taxon>Ascomycota</taxon>
        <taxon>Pezizomycotina</taxon>
        <taxon>Sordariomycetes</taxon>
        <taxon>Hypocreomycetidae</taxon>
        <taxon>Glomerellales</taxon>
        <taxon>Glomerellaceae</taxon>
        <taxon>Colletotrichum</taxon>
        <taxon>Colletotrichum spaethianum species complex</taxon>
    </lineage>
</organism>
<evidence type="ECO:0000313" key="1">
    <source>
        <dbReference type="EMBL" id="KZL68327.1"/>
    </source>
</evidence>
<keyword evidence="2" id="KW-1185">Reference proteome</keyword>
<gene>
    <name evidence="1" type="ORF">CT0861_13247</name>
</gene>
<comment type="caution">
    <text evidence="1">The sequence shown here is derived from an EMBL/GenBank/DDBJ whole genome shotgun (WGS) entry which is preliminary data.</text>
</comment>
<dbReference type="Proteomes" id="UP000076552">
    <property type="component" value="Unassembled WGS sequence"/>
</dbReference>